<evidence type="ECO:0000256" key="5">
    <source>
        <dbReference type="ARBA" id="ARBA00022840"/>
    </source>
</evidence>
<dbReference type="InterPro" id="IPR004347">
    <property type="entry name" value="Pup_ligase/deamidase"/>
</dbReference>
<dbReference type="InterPro" id="IPR022279">
    <property type="entry name" value="Pup_ligase"/>
</dbReference>
<evidence type="ECO:0000256" key="3">
    <source>
        <dbReference type="ARBA" id="ARBA00022741"/>
    </source>
</evidence>
<evidence type="ECO:0000256" key="4">
    <source>
        <dbReference type="ARBA" id="ARBA00022786"/>
    </source>
</evidence>
<dbReference type="GO" id="GO:0016874">
    <property type="term" value="F:ligase activity"/>
    <property type="evidence" value="ECO:0007669"/>
    <property type="project" value="UniProtKB-KW"/>
</dbReference>
<evidence type="ECO:0000256" key="1">
    <source>
        <dbReference type="ARBA" id="ARBA00022598"/>
    </source>
</evidence>
<dbReference type="Pfam" id="PF03136">
    <property type="entry name" value="Pup_ligase"/>
    <property type="match status" value="1"/>
</dbReference>
<dbReference type="PANTHER" id="PTHR42307">
    <property type="entry name" value="PUP DEAMIDASE/DEPUPYLASE"/>
    <property type="match status" value="1"/>
</dbReference>
<evidence type="ECO:0000256" key="6">
    <source>
        <dbReference type="ARBA" id="ARBA00022842"/>
    </source>
</evidence>
<dbReference type="GO" id="GO:0000502">
    <property type="term" value="C:proteasome complex"/>
    <property type="evidence" value="ECO:0007669"/>
    <property type="project" value="UniProtKB-KW"/>
</dbReference>
<name>A0ABT9NDQ9_9ACTO</name>
<keyword evidence="2" id="KW-0479">Metal-binding</keyword>
<accession>A0ABT9NDQ9</accession>
<gene>
    <name evidence="8" type="ORF">J2S70_000098</name>
</gene>
<organism evidence="8 9">
    <name type="scientific">Trueperella bonasi</name>
    <dbReference type="NCBI Taxonomy" id="312286"/>
    <lineage>
        <taxon>Bacteria</taxon>
        <taxon>Bacillati</taxon>
        <taxon>Actinomycetota</taxon>
        <taxon>Actinomycetes</taxon>
        <taxon>Actinomycetales</taxon>
        <taxon>Actinomycetaceae</taxon>
        <taxon>Trueperella</taxon>
    </lineage>
</organism>
<keyword evidence="9" id="KW-1185">Reference proteome</keyword>
<dbReference type="Proteomes" id="UP001243212">
    <property type="component" value="Unassembled WGS sequence"/>
</dbReference>
<keyword evidence="1 8" id="KW-0436">Ligase</keyword>
<dbReference type="EC" id="6.3.1.19" evidence="7"/>
<protein>
    <recommendedName>
        <fullName evidence="7">Pup--protein ligase</fullName>
        <ecNumber evidence="7">6.3.1.19</ecNumber>
    </recommendedName>
</protein>
<keyword evidence="5" id="KW-0067">ATP-binding</keyword>
<evidence type="ECO:0000313" key="8">
    <source>
        <dbReference type="EMBL" id="MDP9805516.1"/>
    </source>
</evidence>
<sequence>MIPRRIMGLETEYGLLCASKTAGYPVVDAEEAAHELFAPLLKRTRSTNAFLPNGARLYLDVGAHPEYASAECDDLGDLLANDRAGDELYVRMARKAEEKYAELGGQLHLFKNNIDSYGNSYGCHENYLVRRRRDFRARIDSLIPFFVTRQILVGAGYLQVSDDGARYKISQRADIMNDAVSAATTRSRPMINTRDEPHGDAELYRRMHVIVGDSNMSDTTTALKFGATEALLHVIEAGKRLPTRELADPVLAIRQVSADATGRALLELKDGSTMTAVEIQREVFELVRDHFAAHGWLDKLDPIRAYVFDLWGRTLLALERDEPEKVSTEIEWIAKLLLLERYAERLGADLGDPRIQRLDLAWHDITSAGLRGPLEKSGGLTTLLSAERIEEAMSIPPQTTRAKLRGDFVALAMDSRRDYMVDWMNVRLVDESGAHQILLKDPFSAVDERVEGLMEIMDSA</sequence>
<dbReference type="EMBL" id="JAUSQX010000001">
    <property type="protein sequence ID" value="MDP9805516.1"/>
    <property type="molecule type" value="Genomic_DNA"/>
</dbReference>
<comment type="caution">
    <text evidence="8">The sequence shown here is derived from an EMBL/GenBank/DDBJ whole genome shotgun (WGS) entry which is preliminary data.</text>
</comment>
<keyword evidence="6" id="KW-0460">Magnesium</keyword>
<keyword evidence="3" id="KW-0547">Nucleotide-binding</keyword>
<evidence type="ECO:0000313" key="9">
    <source>
        <dbReference type="Proteomes" id="UP001243212"/>
    </source>
</evidence>
<keyword evidence="8" id="KW-0647">Proteasome</keyword>
<reference evidence="8 9" key="1">
    <citation type="submission" date="2023-07" db="EMBL/GenBank/DDBJ databases">
        <title>Sequencing the genomes of 1000 actinobacteria strains.</title>
        <authorList>
            <person name="Klenk H.-P."/>
        </authorList>
    </citation>
    <scope>NUCLEOTIDE SEQUENCE [LARGE SCALE GENOMIC DNA]</scope>
    <source>
        <strain evidence="8 9">DSM 17163</strain>
    </source>
</reference>
<evidence type="ECO:0000256" key="7">
    <source>
        <dbReference type="NCBIfam" id="TIGR03686"/>
    </source>
</evidence>
<dbReference type="NCBIfam" id="TIGR03686">
    <property type="entry name" value="pupylate_PafA"/>
    <property type="match status" value="1"/>
</dbReference>
<dbReference type="RefSeq" id="WP_307681795.1">
    <property type="nucleotide sequence ID" value="NZ_JAUSQX010000001.1"/>
</dbReference>
<keyword evidence="4" id="KW-0833">Ubl conjugation pathway</keyword>
<proteinExistence type="predicted"/>
<evidence type="ECO:0000256" key="2">
    <source>
        <dbReference type="ARBA" id="ARBA00022723"/>
    </source>
</evidence>
<dbReference type="PANTHER" id="PTHR42307:SF3">
    <property type="entry name" value="PUP--PROTEIN LIGASE"/>
    <property type="match status" value="1"/>
</dbReference>